<keyword evidence="6" id="KW-1185">Reference proteome</keyword>
<feature type="region of interest" description="Disordered" evidence="3">
    <location>
        <begin position="285"/>
        <end position="519"/>
    </location>
</feature>
<dbReference type="Gene3D" id="3.30.70.330">
    <property type="match status" value="2"/>
</dbReference>
<dbReference type="InterPro" id="IPR000504">
    <property type="entry name" value="RRM_dom"/>
</dbReference>
<dbReference type="AlphaFoldDB" id="A0A1J1I288"/>
<keyword evidence="1 2" id="KW-0694">RNA-binding</keyword>
<reference evidence="5 6" key="1">
    <citation type="submission" date="2015-04" db="EMBL/GenBank/DDBJ databases">
        <authorList>
            <person name="Syromyatnikov M.Y."/>
            <person name="Popov V.N."/>
        </authorList>
    </citation>
    <scope>NUCLEOTIDE SEQUENCE [LARGE SCALE GENOMIC DNA]</scope>
</reference>
<dbReference type="STRING" id="568069.A0A1J1I288"/>
<name>A0A1J1I288_9DIPT</name>
<dbReference type="SMART" id="SM00360">
    <property type="entry name" value="RRM"/>
    <property type="match status" value="2"/>
</dbReference>
<dbReference type="GO" id="GO:0003723">
    <property type="term" value="F:RNA binding"/>
    <property type="evidence" value="ECO:0007669"/>
    <property type="project" value="UniProtKB-UniRule"/>
</dbReference>
<organism evidence="5 6">
    <name type="scientific">Clunio marinus</name>
    <dbReference type="NCBI Taxonomy" id="568069"/>
    <lineage>
        <taxon>Eukaryota</taxon>
        <taxon>Metazoa</taxon>
        <taxon>Ecdysozoa</taxon>
        <taxon>Arthropoda</taxon>
        <taxon>Hexapoda</taxon>
        <taxon>Insecta</taxon>
        <taxon>Pterygota</taxon>
        <taxon>Neoptera</taxon>
        <taxon>Endopterygota</taxon>
        <taxon>Diptera</taxon>
        <taxon>Nematocera</taxon>
        <taxon>Chironomoidea</taxon>
        <taxon>Chironomidae</taxon>
        <taxon>Clunio</taxon>
    </lineage>
</organism>
<evidence type="ECO:0000256" key="1">
    <source>
        <dbReference type="ARBA" id="ARBA00022884"/>
    </source>
</evidence>
<feature type="compositionally biased region" description="Basic and acidic residues" evidence="3">
    <location>
        <begin position="508"/>
        <end position="519"/>
    </location>
</feature>
<feature type="compositionally biased region" description="Basic residues" evidence="3">
    <location>
        <begin position="316"/>
        <end position="327"/>
    </location>
</feature>
<feature type="compositionally biased region" description="Basic residues" evidence="3">
    <location>
        <begin position="441"/>
        <end position="451"/>
    </location>
</feature>
<dbReference type="FunFam" id="3.30.70.330:FF:000084">
    <property type="entry name" value="Serine/arginine-rich splicing factor 11 isoform 1"/>
    <property type="match status" value="1"/>
</dbReference>
<feature type="compositionally biased region" description="Basic residues" evidence="3">
    <location>
        <begin position="464"/>
        <end position="475"/>
    </location>
</feature>
<evidence type="ECO:0000313" key="6">
    <source>
        <dbReference type="Proteomes" id="UP000183832"/>
    </source>
</evidence>
<dbReference type="CDD" id="cd12259">
    <property type="entry name" value="RRM_SRSF11_SREK1"/>
    <property type="match status" value="1"/>
</dbReference>
<feature type="compositionally biased region" description="Basic residues" evidence="3">
    <location>
        <begin position="292"/>
        <end position="308"/>
    </location>
</feature>
<evidence type="ECO:0000256" key="3">
    <source>
        <dbReference type="SAM" id="MobiDB-lite"/>
    </source>
</evidence>
<evidence type="ECO:0000313" key="5">
    <source>
        <dbReference type="EMBL" id="CRK92489.1"/>
    </source>
</evidence>
<evidence type="ECO:0000256" key="2">
    <source>
        <dbReference type="PROSITE-ProRule" id="PRU00176"/>
    </source>
</evidence>
<dbReference type="SUPFAM" id="SSF54928">
    <property type="entry name" value="RNA-binding domain, RBD"/>
    <property type="match status" value="1"/>
</dbReference>
<proteinExistence type="predicted"/>
<gene>
    <name evidence="5" type="ORF">CLUMA_CG006043</name>
</gene>
<dbReference type="PANTHER" id="PTHR32343:SF22">
    <property type="entry name" value="LD29830P"/>
    <property type="match status" value="1"/>
</dbReference>
<feature type="compositionally biased region" description="Basic residues" evidence="3">
    <location>
        <begin position="370"/>
        <end position="432"/>
    </location>
</feature>
<dbReference type="OrthoDB" id="7763451at2759"/>
<feature type="compositionally biased region" description="Basic and acidic residues" evidence="3">
    <location>
        <begin position="476"/>
        <end position="499"/>
    </location>
</feature>
<dbReference type="PANTHER" id="PTHR32343">
    <property type="entry name" value="SERINE/ARGININE-RICH SPLICING FACTOR"/>
    <property type="match status" value="1"/>
</dbReference>
<dbReference type="Proteomes" id="UP000183832">
    <property type="component" value="Unassembled WGS sequence"/>
</dbReference>
<dbReference type="PROSITE" id="PS50102">
    <property type="entry name" value="RRM"/>
    <property type="match status" value="1"/>
</dbReference>
<dbReference type="GO" id="GO:0005654">
    <property type="term" value="C:nucleoplasm"/>
    <property type="evidence" value="ECO:0007669"/>
    <property type="project" value="TreeGrafter"/>
</dbReference>
<feature type="domain" description="RRM" evidence="4">
    <location>
        <begin position="168"/>
        <end position="243"/>
    </location>
</feature>
<dbReference type="InterPro" id="IPR035979">
    <property type="entry name" value="RBD_domain_sf"/>
</dbReference>
<dbReference type="EMBL" id="CVRI01000029">
    <property type="protein sequence ID" value="CRK92489.1"/>
    <property type="molecule type" value="Genomic_DNA"/>
</dbReference>
<evidence type="ECO:0000259" key="4">
    <source>
        <dbReference type="PROSITE" id="PS50102"/>
    </source>
</evidence>
<dbReference type="InterPro" id="IPR012677">
    <property type="entry name" value="Nucleotide-bd_a/b_plait_sf"/>
</dbReference>
<feature type="compositionally biased region" description="Basic residues" evidence="3">
    <location>
        <begin position="335"/>
        <end position="361"/>
    </location>
</feature>
<protein>
    <submittedName>
        <fullName evidence="5">CLUMA_CG006043, isoform A</fullName>
    </submittedName>
</protein>
<accession>A0A1J1I288</accession>
<sequence>MGGGTPTKVVQITNIAPQATKDQMQALFGLLGKIDELRLYPCIRDVSVPVISRICYVRFAESSSVAIAQHMTNTVFIDRALICIPVSSGLIPEEYRALEMSANGTLVPGFGTNAPESKLPPEVVTKVVGKIPNQIIRSFHPKLDDEKLPEYPDLPVHFDERKVEETRRTILVLNHDLKVKMIDLMEHFKQAGEVKYARTAVHDYGRRIYMIEFAEQASVITALEKLHGTYYKGVYLNLHHSTQPIEKPEAKSNEAAQKEIEEAMSIVKECHNQISAVIDPAFSVLSKDKSSSNRRRSRSRSRSRKHRSRSVESRSRSKRSRSRKRSATPRESRSRRTRKRSKSHRLSRSPSRKKRSKRSTSRRPESRSRSKDRRHRRRDRDRSRGHHKRSSRNHSRSRSRDRRSKSRDRRTKSRDRSRSRHRSERKKKSHRSEKKDERKYSHSRSRSRTSTKKSPSVEKASSRSSKRRSADRKAKKVPEERSREYEPVRDYDAEEKIGLDDGNGCEKSSSKSDNMDISP</sequence>